<dbReference type="EMBL" id="AFNH02001171">
    <property type="protein sequence ID" value="EZG43869.1"/>
    <property type="molecule type" value="Genomic_DNA"/>
</dbReference>
<dbReference type="RefSeq" id="XP_011132957.1">
    <property type="nucleotide sequence ID" value="XM_011134655.1"/>
</dbReference>
<keyword evidence="1" id="KW-0472">Membrane</keyword>
<protein>
    <submittedName>
        <fullName evidence="2">Transmembrane protein</fullName>
    </submittedName>
</protein>
<feature type="transmembrane region" description="Helical" evidence="1">
    <location>
        <begin position="132"/>
        <end position="153"/>
    </location>
</feature>
<evidence type="ECO:0000313" key="3">
    <source>
        <dbReference type="Proteomes" id="UP000019763"/>
    </source>
</evidence>
<reference evidence="2" key="1">
    <citation type="submission" date="2013-12" db="EMBL/GenBank/DDBJ databases">
        <authorList>
            <person name="Omoto C.K."/>
            <person name="Sibley D."/>
            <person name="Venepally P."/>
            <person name="Hadjithomas M."/>
            <person name="Karamycheva S."/>
            <person name="Brunk B."/>
            <person name="Roos D."/>
            <person name="Caler E."/>
            <person name="Lorenzi H."/>
        </authorList>
    </citation>
    <scope>NUCLEOTIDE SEQUENCE</scope>
</reference>
<feature type="transmembrane region" description="Helical" evidence="1">
    <location>
        <begin position="213"/>
        <end position="231"/>
    </location>
</feature>
<dbReference type="Proteomes" id="UP000019763">
    <property type="component" value="Unassembled WGS sequence"/>
</dbReference>
<keyword evidence="3" id="KW-1185">Reference proteome</keyword>
<organism evidence="2 3">
    <name type="scientific">Gregarina niphandrodes</name>
    <name type="common">Septate eugregarine</name>
    <dbReference type="NCBI Taxonomy" id="110365"/>
    <lineage>
        <taxon>Eukaryota</taxon>
        <taxon>Sar</taxon>
        <taxon>Alveolata</taxon>
        <taxon>Apicomplexa</taxon>
        <taxon>Conoidasida</taxon>
        <taxon>Gregarinasina</taxon>
        <taxon>Eugregarinorida</taxon>
        <taxon>Gregarinidae</taxon>
        <taxon>Gregarina</taxon>
    </lineage>
</organism>
<feature type="transmembrane region" description="Helical" evidence="1">
    <location>
        <begin position="106"/>
        <end position="126"/>
    </location>
</feature>
<accession>A0A023AZ36</accession>
<evidence type="ECO:0000256" key="1">
    <source>
        <dbReference type="SAM" id="Phobius"/>
    </source>
</evidence>
<gene>
    <name evidence="2" type="ORF">GNI_157090</name>
</gene>
<feature type="transmembrane region" description="Helical" evidence="1">
    <location>
        <begin position="173"/>
        <end position="193"/>
    </location>
</feature>
<sequence>MSEVLFVKQVESERRRRVQAWYVSPDEEWSVSSYARERFLNGCRVGAASAITIGACGMYEKDISWGYRCAWTYTVWCGFLLWALLGVLDGILSLKKSGIGATSAKVHAVCMLALLVLATLSLGGYTEARTDAVFTTVFAGGLLFNALLVQIYFRSFSGLYAPIWPRPSAPTVLPIFATNLLAAAVYCACVGMQFQPPNLTILRLLNAFRIGAWVLWLLAAWAYFNVIALTCDPRLRHDPRIYKPLEKTPLTKRLGTPNLVR</sequence>
<dbReference type="VEuPathDB" id="CryptoDB:GNI_157090"/>
<keyword evidence="1" id="KW-1133">Transmembrane helix</keyword>
<comment type="caution">
    <text evidence="2">The sequence shown here is derived from an EMBL/GenBank/DDBJ whole genome shotgun (WGS) entry which is preliminary data.</text>
</comment>
<dbReference type="AlphaFoldDB" id="A0A023AZ36"/>
<feature type="transmembrane region" description="Helical" evidence="1">
    <location>
        <begin position="73"/>
        <end position="94"/>
    </location>
</feature>
<evidence type="ECO:0000313" key="2">
    <source>
        <dbReference type="EMBL" id="EZG43869.1"/>
    </source>
</evidence>
<proteinExistence type="predicted"/>
<name>A0A023AZ36_GRENI</name>
<keyword evidence="1 2" id="KW-0812">Transmembrane</keyword>
<dbReference type="GeneID" id="22915450"/>